<proteinExistence type="inferred from homology"/>
<sequence length="155" mass="17215">MIQLKKILCPIDFSDNAQNALKYAISFAEKFDAELHLIHVLQDMIAMVPEPGLAYPPPGNFMEEMLEAAEKHLARLPESMGANISSIVRDTRQGPPFLEIIRYAKENDIDMIVMGTHGRSGLAHMLLGSTAEKVVRKSPCPVLTIRPGEHSFVHP</sequence>
<evidence type="ECO:0000313" key="3">
    <source>
        <dbReference type="EMBL" id="VAX35738.1"/>
    </source>
</evidence>
<feature type="domain" description="UspA" evidence="2">
    <location>
        <begin position="5"/>
        <end position="146"/>
    </location>
</feature>
<dbReference type="InterPro" id="IPR006015">
    <property type="entry name" value="Universal_stress_UspA"/>
</dbReference>
<dbReference type="AlphaFoldDB" id="A0A3B1DIA8"/>
<name>A0A3B1DIA8_9ZZZZ</name>
<organism evidence="3">
    <name type="scientific">hydrothermal vent metagenome</name>
    <dbReference type="NCBI Taxonomy" id="652676"/>
    <lineage>
        <taxon>unclassified sequences</taxon>
        <taxon>metagenomes</taxon>
        <taxon>ecological metagenomes</taxon>
    </lineage>
</organism>
<protein>
    <submittedName>
        <fullName evidence="3">Universal stress protein family</fullName>
    </submittedName>
</protein>
<reference evidence="3" key="1">
    <citation type="submission" date="2018-06" db="EMBL/GenBank/DDBJ databases">
        <authorList>
            <person name="Zhirakovskaya E."/>
        </authorList>
    </citation>
    <scope>NUCLEOTIDE SEQUENCE</scope>
</reference>
<comment type="similarity">
    <text evidence="1">Belongs to the universal stress protein A family.</text>
</comment>
<dbReference type="Pfam" id="PF00582">
    <property type="entry name" value="Usp"/>
    <property type="match status" value="1"/>
</dbReference>
<dbReference type="PRINTS" id="PR01438">
    <property type="entry name" value="UNVRSLSTRESS"/>
</dbReference>
<dbReference type="PANTHER" id="PTHR46268">
    <property type="entry name" value="STRESS RESPONSE PROTEIN NHAX"/>
    <property type="match status" value="1"/>
</dbReference>
<dbReference type="InterPro" id="IPR006016">
    <property type="entry name" value="UspA"/>
</dbReference>
<dbReference type="SUPFAM" id="SSF52402">
    <property type="entry name" value="Adenine nucleotide alpha hydrolases-like"/>
    <property type="match status" value="1"/>
</dbReference>
<accession>A0A3B1DIA8</accession>
<dbReference type="Gene3D" id="3.40.50.620">
    <property type="entry name" value="HUPs"/>
    <property type="match status" value="1"/>
</dbReference>
<dbReference type="PIRSF" id="PIRSF006276">
    <property type="entry name" value="UspA"/>
    <property type="match status" value="1"/>
</dbReference>
<dbReference type="EMBL" id="UOGL01000007">
    <property type="protein sequence ID" value="VAX35738.1"/>
    <property type="molecule type" value="Genomic_DNA"/>
</dbReference>
<evidence type="ECO:0000256" key="1">
    <source>
        <dbReference type="ARBA" id="ARBA00008791"/>
    </source>
</evidence>
<dbReference type="InterPro" id="IPR014729">
    <property type="entry name" value="Rossmann-like_a/b/a_fold"/>
</dbReference>
<dbReference type="PANTHER" id="PTHR46268:SF22">
    <property type="entry name" value="SENSOR PROTEIN KDPD-RELATED"/>
    <property type="match status" value="1"/>
</dbReference>
<dbReference type="CDD" id="cd00293">
    <property type="entry name" value="USP-like"/>
    <property type="match status" value="1"/>
</dbReference>
<gene>
    <name evidence="3" type="ORF">MNBD_PLANCTO02-2665</name>
</gene>
<evidence type="ECO:0000259" key="2">
    <source>
        <dbReference type="Pfam" id="PF00582"/>
    </source>
</evidence>